<evidence type="ECO:0000313" key="2">
    <source>
        <dbReference type="EMBL" id="QJR12297.1"/>
    </source>
</evidence>
<dbReference type="Gene3D" id="3.90.79.10">
    <property type="entry name" value="Nucleoside Triphosphate Pyrophosphohydrolase"/>
    <property type="match status" value="1"/>
</dbReference>
<dbReference type="InterPro" id="IPR031804">
    <property type="entry name" value="DUF4743"/>
</dbReference>
<dbReference type="RefSeq" id="WP_171094388.1">
    <property type="nucleotide sequence ID" value="NZ_CP053069.1"/>
</dbReference>
<accession>A0A6M4H3A4</accession>
<evidence type="ECO:0000313" key="3">
    <source>
        <dbReference type="Proteomes" id="UP000501534"/>
    </source>
</evidence>
<dbReference type="GO" id="GO:0003824">
    <property type="term" value="F:catalytic activity"/>
    <property type="evidence" value="ECO:0007669"/>
    <property type="project" value="UniProtKB-ARBA"/>
</dbReference>
<dbReference type="InterPro" id="IPR015797">
    <property type="entry name" value="NUDIX_hydrolase-like_dom_sf"/>
</dbReference>
<reference evidence="2 3" key="1">
    <citation type="submission" date="2020-04" db="EMBL/GenBank/DDBJ databases">
        <title>Usitatibacter rugosus gen. nov., sp. nov. and Usitatibacter palustris sp. nov., novel members of Usitatibacteraceae fam. nov. within the order Nitrosomonadales isolated from soil.</title>
        <authorList>
            <person name="Huber K.J."/>
            <person name="Neumann-Schaal M."/>
            <person name="Geppert A."/>
            <person name="Luckner M."/>
            <person name="Wanner G."/>
            <person name="Overmann J."/>
        </authorList>
    </citation>
    <scope>NUCLEOTIDE SEQUENCE [LARGE SCALE GENOMIC DNA]</scope>
    <source>
        <strain evidence="2 3">0125_3</strain>
    </source>
</reference>
<dbReference type="PROSITE" id="PS51462">
    <property type="entry name" value="NUDIX"/>
    <property type="match status" value="1"/>
</dbReference>
<dbReference type="SUPFAM" id="SSF55811">
    <property type="entry name" value="Nudix"/>
    <property type="match status" value="1"/>
</dbReference>
<protein>
    <recommendedName>
        <fullName evidence="1">Nudix hydrolase domain-containing protein</fullName>
    </recommendedName>
</protein>
<proteinExistence type="predicted"/>
<dbReference type="AlphaFoldDB" id="A0A6M4H3A4"/>
<name>A0A6M4H3A4_9PROT</name>
<keyword evidence="3" id="KW-1185">Reference proteome</keyword>
<evidence type="ECO:0000259" key="1">
    <source>
        <dbReference type="PROSITE" id="PS51462"/>
    </source>
</evidence>
<feature type="domain" description="Nudix hydrolase" evidence="1">
    <location>
        <begin position="120"/>
        <end position="265"/>
    </location>
</feature>
<dbReference type="Proteomes" id="UP000501534">
    <property type="component" value="Chromosome"/>
</dbReference>
<dbReference type="CDD" id="cd03676">
    <property type="entry name" value="NUDIX_Tnr3_like"/>
    <property type="match status" value="1"/>
</dbReference>
<dbReference type="InterPro" id="IPR000086">
    <property type="entry name" value="NUDIX_hydrolase_dom"/>
</dbReference>
<sequence length="291" mass="32258">MKPRPFPDLLGFLKTACTHASHQGRDLPLVPFYVKEHPVGWLRPSFAGELRRWPHVFEVDASWVALKGAPDTVAGRTAALDEVTRALAKEGQIRGWREEPVSISWHYAAPELLRVERAASRHFGFVSYGVHANGFTRRGGEVHTWISRRAADKAVDPGMLDNLVGGRIAAGSTVDETLRKEAWEEAGIPPARLAGVYCSSAVRVEYAVPEGLHREVLFVHDLWLPADFTPANQDGEVQEIQLLRNEDVVSRILDGEFTLDAGAVTIDGLLRQGVPVPEDPQYLDLLRLLKP</sequence>
<dbReference type="Pfam" id="PF15916">
    <property type="entry name" value="DUF4743"/>
    <property type="match status" value="1"/>
</dbReference>
<dbReference type="EMBL" id="CP053069">
    <property type="protein sequence ID" value="QJR12297.1"/>
    <property type="molecule type" value="Genomic_DNA"/>
</dbReference>
<organism evidence="2 3">
    <name type="scientific">Usitatibacter rugosus</name>
    <dbReference type="NCBI Taxonomy" id="2732067"/>
    <lineage>
        <taxon>Bacteria</taxon>
        <taxon>Pseudomonadati</taxon>
        <taxon>Pseudomonadota</taxon>
        <taxon>Betaproteobacteria</taxon>
        <taxon>Nitrosomonadales</taxon>
        <taxon>Usitatibacteraceae</taxon>
        <taxon>Usitatibacter</taxon>
    </lineage>
</organism>
<gene>
    <name evidence="2" type="ORF">DSM104443_03382</name>
</gene>
<dbReference type="KEGG" id="uru:DSM104443_03382"/>
<dbReference type="Pfam" id="PF00293">
    <property type="entry name" value="NUDIX"/>
    <property type="match status" value="1"/>
</dbReference>